<evidence type="ECO:0000313" key="3">
    <source>
        <dbReference type="Proteomes" id="UP001596270"/>
    </source>
</evidence>
<feature type="region of interest" description="Disordered" evidence="1">
    <location>
        <begin position="1"/>
        <end position="24"/>
    </location>
</feature>
<protein>
    <submittedName>
        <fullName evidence="2">Uncharacterized protein</fullName>
    </submittedName>
</protein>
<gene>
    <name evidence="2" type="ORF">ACFQND_23445</name>
</gene>
<comment type="caution">
    <text evidence="2">The sequence shown here is derived from an EMBL/GenBank/DDBJ whole genome shotgun (WGS) entry which is preliminary data.</text>
</comment>
<evidence type="ECO:0000313" key="2">
    <source>
        <dbReference type="EMBL" id="MFC6284193.1"/>
    </source>
</evidence>
<proteinExistence type="predicted"/>
<dbReference type="Proteomes" id="UP001596270">
    <property type="component" value="Unassembled WGS sequence"/>
</dbReference>
<name>A0ABW1U3Q5_9BURK</name>
<evidence type="ECO:0000256" key="1">
    <source>
        <dbReference type="SAM" id="MobiDB-lite"/>
    </source>
</evidence>
<keyword evidence="3" id="KW-1185">Reference proteome</keyword>
<dbReference type="RefSeq" id="WP_371439951.1">
    <property type="nucleotide sequence ID" value="NZ_JBHSRS010000084.1"/>
</dbReference>
<organism evidence="2 3">
    <name type="scientific">Polaromonas aquatica</name>
    <dbReference type="NCBI Taxonomy" id="332657"/>
    <lineage>
        <taxon>Bacteria</taxon>
        <taxon>Pseudomonadati</taxon>
        <taxon>Pseudomonadota</taxon>
        <taxon>Betaproteobacteria</taxon>
        <taxon>Burkholderiales</taxon>
        <taxon>Comamonadaceae</taxon>
        <taxon>Polaromonas</taxon>
    </lineage>
</organism>
<accession>A0ABW1U3Q5</accession>
<sequence>MKVTKPAECSQSRNSWVPNAMRTPESIEDRSLDIPTVAGSTHFSQTPDVFMDISRAPRELSMSATIANQLLQPSGLPARSQRLGL</sequence>
<dbReference type="EMBL" id="JBHSRS010000084">
    <property type="protein sequence ID" value="MFC6284193.1"/>
    <property type="molecule type" value="Genomic_DNA"/>
</dbReference>
<reference evidence="3" key="1">
    <citation type="journal article" date="2019" name="Int. J. Syst. Evol. Microbiol.">
        <title>The Global Catalogue of Microorganisms (GCM) 10K type strain sequencing project: providing services to taxonomists for standard genome sequencing and annotation.</title>
        <authorList>
            <consortium name="The Broad Institute Genomics Platform"/>
            <consortium name="The Broad Institute Genome Sequencing Center for Infectious Disease"/>
            <person name="Wu L."/>
            <person name="Ma J."/>
        </authorList>
    </citation>
    <scope>NUCLEOTIDE SEQUENCE [LARGE SCALE GENOMIC DNA]</scope>
    <source>
        <strain evidence="3">CCUG 39402</strain>
    </source>
</reference>